<feature type="region of interest" description="Disordered" evidence="2">
    <location>
        <begin position="310"/>
        <end position="345"/>
    </location>
</feature>
<accession>A0A1Y2EE80</accession>
<dbReference type="GO" id="GO:0000447">
    <property type="term" value="P:endonucleolytic cleavage in ITS1 to separate SSU-rRNA from 5.8S rRNA and LSU-rRNA from tricistronic rRNA transcript (SSU-rRNA, 5.8S rRNA, LSU-rRNA)"/>
    <property type="evidence" value="ECO:0007669"/>
    <property type="project" value="TreeGrafter"/>
</dbReference>
<dbReference type="GO" id="GO:0030686">
    <property type="term" value="C:90S preribosome"/>
    <property type="evidence" value="ECO:0007669"/>
    <property type="project" value="TreeGrafter"/>
</dbReference>
<dbReference type="GeneID" id="63775588"/>
<feature type="compositionally biased region" description="Acidic residues" evidence="2">
    <location>
        <begin position="63"/>
        <end position="91"/>
    </location>
</feature>
<dbReference type="InterPro" id="IPR018034">
    <property type="entry name" value="Kri1"/>
</dbReference>
<feature type="compositionally biased region" description="Basic and acidic residues" evidence="2">
    <location>
        <begin position="591"/>
        <end position="604"/>
    </location>
</feature>
<feature type="compositionally biased region" description="Acidic residues" evidence="2">
    <location>
        <begin position="407"/>
        <end position="417"/>
    </location>
</feature>
<dbReference type="AlphaFoldDB" id="A0A1Y2EE80"/>
<comment type="similarity">
    <text evidence="1">Belongs to the KRI1 family.</text>
</comment>
<evidence type="ECO:0000259" key="3">
    <source>
        <dbReference type="Pfam" id="PF12936"/>
    </source>
</evidence>
<feature type="compositionally biased region" description="Basic and acidic residues" evidence="2">
    <location>
        <begin position="173"/>
        <end position="183"/>
    </location>
</feature>
<dbReference type="STRING" id="1141098.A0A1Y2EE80"/>
<keyword evidence="5" id="KW-1185">Reference proteome</keyword>
<sequence length="646" mass="74699">MMAPDKSKKTLFDSDDELDGGVQLKVNDEYARRFEHNKKREEQHRLEEKYQGRQSQKTGGKDNDDDDDDESDSSDDETEDEEGVLATEELDAQLNATLQAIRNKDPRIYDPNAQFYAPIDDEADDDEPPMKSKKEKTITLKDYHRERIMRGDAGVEDDDDDNQPARTYAQEQDDLKKTIRDEIQAQLRANTSDAGSDDEDEGFLKAKEGAMAKATAELSQIGMHPSRAAKVKPKKVSLEEADKNPELYLSNFMESRAWIEEDAGRWKAFESDEEDDEKAEKWEAAYNLRFEDPEKSNEILKTYARDVAAAKSVRREEKTGRKKQRELERERKEAEKQQRKEERARLRRLKIDDAERKLKQIKKVAGLSGKTIKDEEWIKFLDDAWDNDKWEEEMRKTFGDEYYAEQGDVEVSEDEDQDGKKKKKVKKPKFKDDIDINDIIPGFEEEEKPKVSLSELEADAEEDEDAKDDEDEDGHSAKRQKTTKDRRKERLASQKEVRQVRSKIEALVDAKLDIDEPDILKAAKAKDGPKFAYRETWKESFGLTAQDILMAPSDAALNEYAGLKKLAHFRPDDKKSKDKKRLGKKARLRQWRRETFGPEAEREGPQFIFGGAPEEKEEPKVVSNIIEGKKKRKRSGRKGKKVDSEE</sequence>
<dbReference type="InParanoid" id="A0A1Y2EE80"/>
<dbReference type="PANTHER" id="PTHR14490">
    <property type="entry name" value="ZINC FINGER, ZZ TYPE"/>
    <property type="match status" value="1"/>
</dbReference>
<feature type="compositionally biased region" description="Basic residues" evidence="2">
    <location>
        <begin position="629"/>
        <end position="640"/>
    </location>
</feature>
<gene>
    <name evidence="4" type="ORF">BCR38DRAFT_420311</name>
</gene>
<evidence type="ECO:0000313" key="5">
    <source>
        <dbReference type="Proteomes" id="UP000193689"/>
    </source>
</evidence>
<evidence type="ECO:0000313" key="4">
    <source>
        <dbReference type="EMBL" id="ORY69879.1"/>
    </source>
</evidence>
<evidence type="ECO:0000256" key="1">
    <source>
        <dbReference type="ARBA" id="ARBA00007473"/>
    </source>
</evidence>
<dbReference type="RefSeq" id="XP_040719829.1">
    <property type="nucleotide sequence ID" value="XM_040859376.1"/>
</dbReference>
<dbReference type="PANTHER" id="PTHR14490:SF5">
    <property type="entry name" value="PROTEIN KRI1 HOMOLOG"/>
    <property type="match status" value="1"/>
</dbReference>
<dbReference type="Pfam" id="PF12936">
    <property type="entry name" value="Kri1_C"/>
    <property type="match status" value="1"/>
</dbReference>
<feature type="region of interest" description="Disordered" evidence="2">
    <location>
        <begin position="401"/>
        <end position="496"/>
    </location>
</feature>
<feature type="region of interest" description="Disordered" evidence="2">
    <location>
        <begin position="1"/>
        <end position="237"/>
    </location>
</feature>
<proteinExistence type="inferred from homology"/>
<dbReference type="InterPro" id="IPR024626">
    <property type="entry name" value="Kri1-like_C"/>
</dbReference>
<feature type="compositionally biased region" description="Basic residues" evidence="2">
    <location>
        <begin position="577"/>
        <end position="590"/>
    </location>
</feature>
<feature type="compositionally biased region" description="Basic residues" evidence="2">
    <location>
        <begin position="420"/>
        <end position="429"/>
    </location>
</feature>
<evidence type="ECO:0000256" key="2">
    <source>
        <dbReference type="SAM" id="MobiDB-lite"/>
    </source>
</evidence>
<feature type="domain" description="Kri1-like C-terminal" evidence="3">
    <location>
        <begin position="503"/>
        <end position="595"/>
    </location>
</feature>
<protein>
    <submittedName>
        <fullName evidence="4">KRI1-like family C-terminal-domain-containing protein</fullName>
    </submittedName>
</protein>
<dbReference type="EMBL" id="MCFJ01000002">
    <property type="protein sequence ID" value="ORY69879.1"/>
    <property type="molecule type" value="Genomic_DNA"/>
</dbReference>
<dbReference type="OrthoDB" id="10252032at2759"/>
<feature type="region of interest" description="Disordered" evidence="2">
    <location>
        <begin position="570"/>
        <end position="646"/>
    </location>
</feature>
<feature type="compositionally biased region" description="Basic and acidic residues" evidence="2">
    <location>
        <begin position="128"/>
        <end position="150"/>
    </location>
</feature>
<feature type="compositionally biased region" description="Basic and acidic residues" evidence="2">
    <location>
        <begin position="313"/>
        <end position="345"/>
    </location>
</feature>
<feature type="compositionally biased region" description="Acidic residues" evidence="2">
    <location>
        <begin position="456"/>
        <end position="473"/>
    </location>
</feature>
<comment type="caution">
    <text evidence="4">The sequence shown here is derived from an EMBL/GenBank/DDBJ whole genome shotgun (WGS) entry which is preliminary data.</text>
</comment>
<feature type="compositionally biased region" description="Basic and acidic residues" evidence="2">
    <location>
        <begin position="26"/>
        <end position="51"/>
    </location>
</feature>
<feature type="compositionally biased region" description="Basic and acidic residues" evidence="2">
    <location>
        <begin position="482"/>
        <end position="496"/>
    </location>
</feature>
<feature type="compositionally biased region" description="Basic and acidic residues" evidence="2">
    <location>
        <begin position="1"/>
        <end position="12"/>
    </location>
</feature>
<dbReference type="Proteomes" id="UP000193689">
    <property type="component" value="Unassembled WGS sequence"/>
</dbReference>
<dbReference type="GO" id="GO:0005730">
    <property type="term" value="C:nucleolus"/>
    <property type="evidence" value="ECO:0007669"/>
    <property type="project" value="TreeGrafter"/>
</dbReference>
<dbReference type="FunCoup" id="A0A1Y2EE80">
    <property type="interactions" value="606"/>
</dbReference>
<reference evidence="4 5" key="1">
    <citation type="submission" date="2016-07" db="EMBL/GenBank/DDBJ databases">
        <title>Pervasive Adenine N6-methylation of Active Genes in Fungi.</title>
        <authorList>
            <consortium name="DOE Joint Genome Institute"/>
            <person name="Mondo S.J."/>
            <person name="Dannebaum R.O."/>
            <person name="Kuo R.C."/>
            <person name="Labutti K."/>
            <person name="Haridas S."/>
            <person name="Kuo A."/>
            <person name="Salamov A."/>
            <person name="Ahrendt S.R."/>
            <person name="Lipzen A."/>
            <person name="Sullivan W."/>
            <person name="Andreopoulos W.B."/>
            <person name="Clum A."/>
            <person name="Lindquist E."/>
            <person name="Daum C."/>
            <person name="Ramamoorthy G.K."/>
            <person name="Gryganskyi A."/>
            <person name="Culley D."/>
            <person name="Magnuson J.K."/>
            <person name="James T.Y."/>
            <person name="O'Malley M.A."/>
            <person name="Stajich J.E."/>
            <person name="Spatafora J.W."/>
            <person name="Visel A."/>
            <person name="Grigoriev I.V."/>
        </authorList>
    </citation>
    <scope>NUCLEOTIDE SEQUENCE [LARGE SCALE GENOMIC DNA]</scope>
    <source>
        <strain evidence="4 5">CBS 129021</strain>
    </source>
</reference>
<dbReference type="Pfam" id="PF05178">
    <property type="entry name" value="Kri1"/>
    <property type="match status" value="1"/>
</dbReference>
<organism evidence="4 5">
    <name type="scientific">Pseudomassariella vexata</name>
    <dbReference type="NCBI Taxonomy" id="1141098"/>
    <lineage>
        <taxon>Eukaryota</taxon>
        <taxon>Fungi</taxon>
        <taxon>Dikarya</taxon>
        <taxon>Ascomycota</taxon>
        <taxon>Pezizomycotina</taxon>
        <taxon>Sordariomycetes</taxon>
        <taxon>Xylariomycetidae</taxon>
        <taxon>Amphisphaeriales</taxon>
        <taxon>Pseudomassariaceae</taxon>
        <taxon>Pseudomassariella</taxon>
    </lineage>
</organism>
<name>A0A1Y2EE80_9PEZI</name>